<evidence type="ECO:0000313" key="1">
    <source>
        <dbReference type="EMBL" id="KAJ8891445.1"/>
    </source>
</evidence>
<name>A0ABQ9I579_9NEOP</name>
<keyword evidence="2" id="KW-1185">Reference proteome</keyword>
<evidence type="ECO:0000313" key="2">
    <source>
        <dbReference type="Proteomes" id="UP001159363"/>
    </source>
</evidence>
<accession>A0ABQ9I579</accession>
<dbReference type="EMBL" id="JARBHB010000002">
    <property type="protein sequence ID" value="KAJ8891445.1"/>
    <property type="molecule type" value="Genomic_DNA"/>
</dbReference>
<protein>
    <submittedName>
        <fullName evidence="1">Uncharacterized protein</fullName>
    </submittedName>
</protein>
<organism evidence="1 2">
    <name type="scientific">Dryococelus australis</name>
    <dbReference type="NCBI Taxonomy" id="614101"/>
    <lineage>
        <taxon>Eukaryota</taxon>
        <taxon>Metazoa</taxon>
        <taxon>Ecdysozoa</taxon>
        <taxon>Arthropoda</taxon>
        <taxon>Hexapoda</taxon>
        <taxon>Insecta</taxon>
        <taxon>Pterygota</taxon>
        <taxon>Neoptera</taxon>
        <taxon>Polyneoptera</taxon>
        <taxon>Phasmatodea</taxon>
        <taxon>Verophasmatodea</taxon>
        <taxon>Anareolatae</taxon>
        <taxon>Phasmatidae</taxon>
        <taxon>Eurycanthinae</taxon>
        <taxon>Dryococelus</taxon>
    </lineage>
</organism>
<sequence length="846" mass="92260">MDVVSMKKAWAVSDSNKHIGINDCFVINVSEKCKIDLRQSLFSLEAGKSSHSQSLHCASANKRFLASERLIPAADLVPQSVVEDCDHRPSCGRRDVGVTTQAYANPVPVLATQSASQYLRVVNESTCRRLRVEVSDWSETAQGSSATVEICEKLTRETSAETALEPHVLCGVPMTSQPRPSVRIREIRTTFRFLMLYLHFLRVPMSPTRCKVEIESTFVGLSGLKFCRTDVTATLLFIGCYSDRFRGVGVVVSGLSCRGCRVGVVVSGLSCRVCLGIVTPALHSLASEIVDPEELLDVRKMDNAFVTETPRSSCDRSSSDLQLFLRLHDHVVSVMSRGREAERNTWRYKMAIERKMDSSSSYSSRGLQARLAARSPLSDSLRCVVVVVVVVVRCGVGIVLVVLVDGPYLAAAAADARLTVRHGGSLVLGVGQGRVWMVGEVGLGAGRRRRTAAPFARDGAASGVQAVHLCQRLERVGNVLLSGGASRLVGRVGDGGRGRRLLVVGAAAPAAPHEHGLAWRVSCRRVVVSHEHCLRLCLGRRRQAVGRRGASRVGRGHAAAVERRWRRRRGLGAAGRRLERDVGPGAMASGCSAGDTGGKPPGRVCELLAWVQLVVGGSCLARQLVVVAESTWRHVEEAVANVRRCGVVVCIVRAEWPILVEQVLGRRQKAVVECGRVEALMEGARVRQRVFGLLRAARAVRRRVHGVEVGVCRRHRRRRRRRVCRRDVVDGGWRRGLVCGGGGQLALGTARRQEVAQLRLVATVDALWGRSVRRSQQRLRVGEVAVGEAGVQVAHLEVHGALSQQVASLLLPTTHTCTICLLLQTRMYHCNPFSQWVDCSPTTKAN</sequence>
<comment type="caution">
    <text evidence="1">The sequence shown here is derived from an EMBL/GenBank/DDBJ whole genome shotgun (WGS) entry which is preliminary data.</text>
</comment>
<proteinExistence type="predicted"/>
<reference evidence="1 2" key="1">
    <citation type="submission" date="2023-02" db="EMBL/GenBank/DDBJ databases">
        <title>LHISI_Scaffold_Assembly.</title>
        <authorList>
            <person name="Stuart O.P."/>
            <person name="Cleave R."/>
            <person name="Magrath M.J.L."/>
            <person name="Mikheyev A.S."/>
        </authorList>
    </citation>
    <scope>NUCLEOTIDE SEQUENCE [LARGE SCALE GENOMIC DNA]</scope>
    <source>
        <strain evidence="1">Daus_M_001</strain>
        <tissue evidence="1">Leg muscle</tissue>
    </source>
</reference>
<gene>
    <name evidence="1" type="ORF">PR048_003973</name>
</gene>
<dbReference type="Proteomes" id="UP001159363">
    <property type="component" value="Chromosome 2"/>
</dbReference>